<organism evidence="1 2">
    <name type="scientific">Orbilia ellipsospora</name>
    <dbReference type="NCBI Taxonomy" id="2528407"/>
    <lineage>
        <taxon>Eukaryota</taxon>
        <taxon>Fungi</taxon>
        <taxon>Dikarya</taxon>
        <taxon>Ascomycota</taxon>
        <taxon>Pezizomycotina</taxon>
        <taxon>Orbiliomycetes</taxon>
        <taxon>Orbiliales</taxon>
        <taxon>Orbiliaceae</taxon>
        <taxon>Orbilia</taxon>
    </lineage>
</organism>
<accession>A0AAV9X653</accession>
<name>A0AAV9X653_9PEZI</name>
<proteinExistence type="predicted"/>
<dbReference type="EMBL" id="JAVHJO010000009">
    <property type="protein sequence ID" value="KAK6537433.1"/>
    <property type="molecule type" value="Genomic_DNA"/>
</dbReference>
<dbReference type="AlphaFoldDB" id="A0AAV9X653"/>
<comment type="caution">
    <text evidence="1">The sequence shown here is derived from an EMBL/GenBank/DDBJ whole genome shotgun (WGS) entry which is preliminary data.</text>
</comment>
<dbReference type="Proteomes" id="UP001365542">
    <property type="component" value="Unassembled WGS sequence"/>
</dbReference>
<reference evidence="1 2" key="1">
    <citation type="submission" date="2019-10" db="EMBL/GenBank/DDBJ databases">
        <authorList>
            <person name="Palmer J.M."/>
        </authorList>
    </citation>
    <scope>NUCLEOTIDE SEQUENCE [LARGE SCALE GENOMIC DNA]</scope>
    <source>
        <strain evidence="1 2">TWF694</strain>
    </source>
</reference>
<gene>
    <name evidence="1" type="ORF">TWF694_011620</name>
</gene>
<keyword evidence="2" id="KW-1185">Reference proteome</keyword>
<evidence type="ECO:0000313" key="2">
    <source>
        <dbReference type="Proteomes" id="UP001365542"/>
    </source>
</evidence>
<sequence length="441" mass="51197">MKLRSTLQGIICLSYITTTPQGSTLDEALQKSLANLRQLQGPPRPIPPESEWVAAQDNIIVQKPEWDAFATSLTTNMTENPLWWIFHAAGVLRNLSRDVERLALALGGLTEDETWMVFHETFFQIISPLMTEFMVVQQTRSDGRKVRVYQQDQHYFENSKKPLGIMDKGGIFDVSFLRDDWNAQGEAPNPFPRDTLTMRVLVKKLFQDTIEDFDGDKVVFASDERFKQAWNTVWKVYNDLEVFTDKVVKYVDGKKWGPVSGTKPRMVVDVRPRQTREFLRLEIGYEQYYHQKFSEALAAHEIEDPDSKWLAPGFLGRVLNVEDTPNMFVVYGVIINTIYRSVLPFMMDMFADIGVRMNDLARNSVSSLEFNWGVPSTPGLNNLKTLRKWPEWTEGIYRTVAWPIPQEYLQHAIPILEMLRQERKAELERHRNFENQRRPIG</sequence>
<protein>
    <submittedName>
        <fullName evidence="1">Uncharacterized protein</fullName>
    </submittedName>
</protein>
<evidence type="ECO:0000313" key="1">
    <source>
        <dbReference type="EMBL" id="KAK6537433.1"/>
    </source>
</evidence>